<dbReference type="GO" id="GO:0005524">
    <property type="term" value="F:ATP binding"/>
    <property type="evidence" value="ECO:0007669"/>
    <property type="project" value="UniProtKB-KW"/>
</dbReference>
<keyword evidence="9" id="KW-0067">ATP-binding</keyword>
<dbReference type="EMBL" id="UZAU01000188">
    <property type="status" value="NOT_ANNOTATED_CDS"/>
    <property type="molecule type" value="Genomic_DNA"/>
</dbReference>
<sequence>MENGSLDDYIYQRNGKSQLPWFIRFRVAFEIACGLAFLHNAKPEPIVHRDLKPGNILLDRNYVSKIGDVGLAKIISDVVPDSITEYRDSVIAGTLFYLDPEYQRTGTIRPKSDLYAFGIIVLQLLTFRHPKGLVTSVENAIRHGSFFDILDKSVTDWPIETEELAHIALKCSNVRCRDRPDLETEVLPLLKRLADLANTNVEEKKNMQALSHYYCPILQEIMEDPYIAADGFTYEYRAIKSWLEKHDVSPSTKQKLQHSMLIPDHTLRSAINDWRSYAFAGIQTKGGDS</sequence>
<evidence type="ECO:0000259" key="12">
    <source>
        <dbReference type="PROSITE" id="PS50011"/>
    </source>
</evidence>
<dbReference type="PROSITE" id="PS51698">
    <property type="entry name" value="U_BOX"/>
    <property type="match status" value="1"/>
</dbReference>
<keyword evidence="5" id="KW-0808">Transferase</keyword>
<keyword evidence="4" id="KW-0723">Serine/threonine-protein kinase</keyword>
<comment type="function">
    <text evidence="2">Functions as an E3 ubiquitin ligase.</text>
</comment>
<reference evidence="14" key="2">
    <citation type="submission" date="2021-03" db="UniProtKB">
        <authorList>
            <consortium name="EnsemblPlants"/>
        </authorList>
    </citation>
    <scope>IDENTIFICATION</scope>
</reference>
<evidence type="ECO:0000256" key="6">
    <source>
        <dbReference type="ARBA" id="ARBA00022741"/>
    </source>
</evidence>
<keyword evidence="15" id="KW-1185">Reference proteome</keyword>
<dbReference type="PANTHER" id="PTHR45647">
    <property type="entry name" value="OS02G0152300 PROTEIN"/>
    <property type="match status" value="1"/>
</dbReference>
<evidence type="ECO:0000313" key="15">
    <source>
        <dbReference type="Proteomes" id="UP000596661"/>
    </source>
</evidence>
<evidence type="ECO:0000256" key="3">
    <source>
        <dbReference type="ARBA" id="ARBA00004906"/>
    </source>
</evidence>
<dbReference type="UniPathway" id="UPA00143"/>
<reference evidence="14" key="1">
    <citation type="submission" date="2018-11" db="EMBL/GenBank/DDBJ databases">
        <authorList>
            <person name="Grassa J C."/>
        </authorList>
    </citation>
    <scope>NUCLEOTIDE SEQUENCE [LARGE SCALE GENOMIC DNA]</scope>
</reference>
<dbReference type="InterPro" id="IPR008271">
    <property type="entry name" value="Ser/Thr_kinase_AS"/>
</dbReference>
<dbReference type="FunFam" id="1.10.510.10:FF:001023">
    <property type="entry name" value="Os07g0541700 protein"/>
    <property type="match status" value="1"/>
</dbReference>
<evidence type="ECO:0000256" key="9">
    <source>
        <dbReference type="ARBA" id="ARBA00022840"/>
    </source>
</evidence>
<dbReference type="InterPro" id="IPR011009">
    <property type="entry name" value="Kinase-like_dom_sf"/>
</dbReference>
<accession>A0A803QTD1</accession>
<dbReference type="SMART" id="SM00220">
    <property type="entry name" value="S_TKc"/>
    <property type="match status" value="1"/>
</dbReference>
<dbReference type="Pfam" id="PF04564">
    <property type="entry name" value="U-box"/>
    <property type="match status" value="1"/>
</dbReference>
<comment type="catalytic activity">
    <reaction evidence="10">
        <text>L-threonyl-[protein] + ATP = O-phospho-L-threonyl-[protein] + ADP + H(+)</text>
        <dbReference type="Rhea" id="RHEA:46608"/>
        <dbReference type="Rhea" id="RHEA-COMP:11060"/>
        <dbReference type="Rhea" id="RHEA-COMP:11605"/>
        <dbReference type="ChEBI" id="CHEBI:15378"/>
        <dbReference type="ChEBI" id="CHEBI:30013"/>
        <dbReference type="ChEBI" id="CHEBI:30616"/>
        <dbReference type="ChEBI" id="CHEBI:61977"/>
        <dbReference type="ChEBI" id="CHEBI:456216"/>
        <dbReference type="EC" id="2.7.11.1"/>
    </reaction>
</comment>
<proteinExistence type="predicted"/>
<dbReference type="Proteomes" id="UP000596661">
    <property type="component" value="Chromosome 2"/>
</dbReference>
<evidence type="ECO:0000256" key="8">
    <source>
        <dbReference type="ARBA" id="ARBA00022786"/>
    </source>
</evidence>
<evidence type="ECO:0000256" key="7">
    <source>
        <dbReference type="ARBA" id="ARBA00022777"/>
    </source>
</evidence>
<organism evidence="14 15">
    <name type="scientific">Cannabis sativa</name>
    <name type="common">Hemp</name>
    <name type="synonym">Marijuana</name>
    <dbReference type="NCBI Taxonomy" id="3483"/>
    <lineage>
        <taxon>Eukaryota</taxon>
        <taxon>Viridiplantae</taxon>
        <taxon>Streptophyta</taxon>
        <taxon>Embryophyta</taxon>
        <taxon>Tracheophyta</taxon>
        <taxon>Spermatophyta</taxon>
        <taxon>Magnoliopsida</taxon>
        <taxon>eudicotyledons</taxon>
        <taxon>Gunneridae</taxon>
        <taxon>Pentapetalae</taxon>
        <taxon>rosids</taxon>
        <taxon>fabids</taxon>
        <taxon>Rosales</taxon>
        <taxon>Cannabaceae</taxon>
        <taxon>Cannabis</taxon>
    </lineage>
</organism>
<comment type="catalytic activity">
    <reaction evidence="11">
        <text>L-seryl-[protein] + ATP = O-phospho-L-seryl-[protein] + ADP + H(+)</text>
        <dbReference type="Rhea" id="RHEA:17989"/>
        <dbReference type="Rhea" id="RHEA-COMP:9863"/>
        <dbReference type="Rhea" id="RHEA-COMP:11604"/>
        <dbReference type="ChEBI" id="CHEBI:15378"/>
        <dbReference type="ChEBI" id="CHEBI:29999"/>
        <dbReference type="ChEBI" id="CHEBI:30616"/>
        <dbReference type="ChEBI" id="CHEBI:83421"/>
        <dbReference type="ChEBI" id="CHEBI:456216"/>
        <dbReference type="EC" id="2.7.11.1"/>
    </reaction>
</comment>
<evidence type="ECO:0008006" key="16">
    <source>
        <dbReference type="Google" id="ProtNLM"/>
    </source>
</evidence>
<dbReference type="PROSITE" id="PS00108">
    <property type="entry name" value="PROTEIN_KINASE_ST"/>
    <property type="match status" value="1"/>
</dbReference>
<dbReference type="CDD" id="cd16655">
    <property type="entry name" value="RING-Ubox_WDSUB1-like"/>
    <property type="match status" value="1"/>
</dbReference>
<evidence type="ECO:0000256" key="2">
    <source>
        <dbReference type="ARBA" id="ARBA00003861"/>
    </source>
</evidence>
<feature type="domain" description="U-box" evidence="13">
    <location>
        <begin position="208"/>
        <end position="281"/>
    </location>
</feature>
<keyword evidence="7" id="KW-0418">Kinase</keyword>
<dbReference type="Gene3D" id="3.30.40.10">
    <property type="entry name" value="Zinc/RING finger domain, C3HC4 (zinc finger)"/>
    <property type="match status" value="1"/>
</dbReference>
<dbReference type="InterPro" id="IPR013083">
    <property type="entry name" value="Znf_RING/FYVE/PHD"/>
</dbReference>
<evidence type="ECO:0000259" key="13">
    <source>
        <dbReference type="PROSITE" id="PS51698"/>
    </source>
</evidence>
<keyword evidence="6" id="KW-0547">Nucleotide-binding</keyword>
<dbReference type="InterPro" id="IPR051348">
    <property type="entry name" value="U-box_ubiquitin_ligases"/>
</dbReference>
<name>A0A803QTD1_CANSA</name>
<dbReference type="PROSITE" id="PS50011">
    <property type="entry name" value="PROTEIN_KINASE_DOM"/>
    <property type="match status" value="1"/>
</dbReference>
<keyword evidence="8" id="KW-0833">Ubl conjugation pathway</keyword>
<dbReference type="InterPro" id="IPR003613">
    <property type="entry name" value="Ubox_domain"/>
</dbReference>
<dbReference type="Pfam" id="PF00069">
    <property type="entry name" value="Pkinase"/>
    <property type="match status" value="1"/>
</dbReference>
<evidence type="ECO:0000256" key="4">
    <source>
        <dbReference type="ARBA" id="ARBA00022527"/>
    </source>
</evidence>
<evidence type="ECO:0000313" key="14">
    <source>
        <dbReference type="EnsemblPlants" id="cds.novel_model_1156_5bd9a17a"/>
    </source>
</evidence>
<dbReference type="EnsemblPlants" id="novel_model_1156_5bd9a17a">
    <property type="protein sequence ID" value="cds.novel_model_1156_5bd9a17a"/>
    <property type="gene ID" value="novel_gene_649_5bd9a17a"/>
</dbReference>
<evidence type="ECO:0000256" key="10">
    <source>
        <dbReference type="ARBA" id="ARBA00047899"/>
    </source>
</evidence>
<dbReference type="AlphaFoldDB" id="A0A803QTD1"/>
<feature type="domain" description="Protein kinase" evidence="12">
    <location>
        <begin position="1"/>
        <end position="190"/>
    </location>
</feature>
<evidence type="ECO:0000256" key="11">
    <source>
        <dbReference type="ARBA" id="ARBA00048679"/>
    </source>
</evidence>
<comment type="pathway">
    <text evidence="3">Protein modification; protein ubiquitination.</text>
</comment>
<dbReference type="GO" id="GO:0004674">
    <property type="term" value="F:protein serine/threonine kinase activity"/>
    <property type="evidence" value="ECO:0007669"/>
    <property type="project" value="UniProtKB-KW"/>
</dbReference>
<evidence type="ECO:0000256" key="5">
    <source>
        <dbReference type="ARBA" id="ARBA00022679"/>
    </source>
</evidence>
<dbReference type="Gene3D" id="1.10.510.10">
    <property type="entry name" value="Transferase(Phosphotransferase) domain 1"/>
    <property type="match status" value="1"/>
</dbReference>
<dbReference type="InterPro" id="IPR000719">
    <property type="entry name" value="Prot_kinase_dom"/>
</dbReference>
<protein>
    <recommendedName>
        <fullName evidence="16">Serine/threonine-protein kinase</fullName>
    </recommendedName>
</protein>
<dbReference type="SMART" id="SM00504">
    <property type="entry name" value="Ubox"/>
    <property type="match status" value="1"/>
</dbReference>
<dbReference type="SUPFAM" id="SSF56112">
    <property type="entry name" value="Protein kinase-like (PK-like)"/>
    <property type="match status" value="1"/>
</dbReference>
<dbReference type="GO" id="GO:0061630">
    <property type="term" value="F:ubiquitin protein ligase activity"/>
    <property type="evidence" value="ECO:0007669"/>
    <property type="project" value="UniProtKB-EC"/>
</dbReference>
<dbReference type="GO" id="GO:0016567">
    <property type="term" value="P:protein ubiquitination"/>
    <property type="evidence" value="ECO:0007669"/>
    <property type="project" value="UniProtKB-UniPathway"/>
</dbReference>
<dbReference type="OMA" id="KECEHEV"/>
<dbReference type="PANTHER" id="PTHR45647:SF65">
    <property type="entry name" value="U-BOX DOMAIN-CONTAINING PROTEIN KINASE FAMILY PROTEIN"/>
    <property type="match status" value="1"/>
</dbReference>
<dbReference type="SUPFAM" id="SSF57850">
    <property type="entry name" value="RING/U-box"/>
    <property type="match status" value="1"/>
</dbReference>
<comment type="catalytic activity">
    <reaction evidence="1">
        <text>S-ubiquitinyl-[E2 ubiquitin-conjugating enzyme]-L-cysteine + [acceptor protein]-L-lysine = [E2 ubiquitin-conjugating enzyme]-L-cysteine + N(6)-ubiquitinyl-[acceptor protein]-L-lysine.</text>
        <dbReference type="EC" id="2.3.2.27"/>
    </reaction>
</comment>
<evidence type="ECO:0000256" key="1">
    <source>
        <dbReference type="ARBA" id="ARBA00000900"/>
    </source>
</evidence>
<dbReference type="Gramene" id="novel_model_1156_5bd9a17a">
    <property type="protein sequence ID" value="cds.novel_model_1156_5bd9a17a"/>
    <property type="gene ID" value="novel_gene_649_5bd9a17a"/>
</dbReference>